<sequence length="529" mass="59840">YPWDRSSLKSMPIDLQQFEKLDAYALKVNVRSSVEELVRALLKQAHTDLEKVRAIWTWICHHIEYDVVGYHNKSQLSCKPIDVLQTGKSICEGYAGLFEHMCSLAGIQCMKLFGYSKGYGYKLGQTFSGDSDHAWNAVYLDGRWHLLDSTWGSGSVDDSFTKFTFRYNEFYFLTHPALFINNHFPDNSNWQLLKPALALKDFENNILQNSLFYTLGLLAAHPQTAVIQTVNGKASVSVDCRPATLFTFKLQGAEQQGLLTLKKQGMKLDVYPQQTGSHTLQIFAKPSRASEDVYQCVLEYAVECGAVDSAARLPRELHQPVGPSWFSERQGFLRPSHPEPIVHTNDGRCALTFTMGRDLSVLASLHCDSGSLPEELGRRHVMQVRHGNQLELKVHLPCAGTFVLKIYSRKKSEPGNYDYVFNYLLSCLNAEAQWPPFPQSYSKWGQDCEVVEPLSGVLPADRNVRFKLRVPGVAKVLVQAEDAYPLTLNRGYWEGSCNTAGCREVFVMVHENANHSYYSHVLKYQVESQ</sequence>
<dbReference type="Pfam" id="PF23265">
    <property type="entry name" value="Ig-like_KY"/>
    <property type="match status" value="2"/>
</dbReference>
<dbReference type="AlphaFoldDB" id="A0A852BTX2"/>
<dbReference type="InterPro" id="IPR038765">
    <property type="entry name" value="Papain-like_cys_pep_sf"/>
</dbReference>
<dbReference type="InterPro" id="IPR052557">
    <property type="entry name" value="CAP/Cytokinesis_protein"/>
</dbReference>
<protein>
    <submittedName>
        <fullName evidence="2">KY peptidase</fullName>
    </submittedName>
</protein>
<dbReference type="GO" id="GO:0007528">
    <property type="term" value="P:neuromuscular junction development"/>
    <property type="evidence" value="ECO:0007669"/>
    <property type="project" value="TreeGrafter"/>
</dbReference>
<dbReference type="GO" id="GO:0005737">
    <property type="term" value="C:cytoplasm"/>
    <property type="evidence" value="ECO:0007669"/>
    <property type="project" value="TreeGrafter"/>
</dbReference>
<name>A0A852BTX2_9PICI</name>
<dbReference type="GO" id="GO:0007517">
    <property type="term" value="P:muscle organ development"/>
    <property type="evidence" value="ECO:0007669"/>
    <property type="project" value="TreeGrafter"/>
</dbReference>
<dbReference type="SUPFAM" id="SSF54001">
    <property type="entry name" value="Cysteine proteinases"/>
    <property type="match status" value="1"/>
</dbReference>
<evidence type="ECO:0000313" key="3">
    <source>
        <dbReference type="Proteomes" id="UP000611227"/>
    </source>
</evidence>
<dbReference type="InterPro" id="IPR002931">
    <property type="entry name" value="Transglutaminase-like"/>
</dbReference>
<evidence type="ECO:0000313" key="2">
    <source>
        <dbReference type="EMBL" id="NXP72183.1"/>
    </source>
</evidence>
<feature type="non-terminal residue" evidence="2">
    <location>
        <position position="529"/>
    </location>
</feature>
<organism evidence="2 3">
    <name type="scientific">Ramphastos sulfuratus</name>
    <dbReference type="NCBI Taxonomy" id="322582"/>
    <lineage>
        <taxon>Eukaryota</taxon>
        <taxon>Metazoa</taxon>
        <taxon>Chordata</taxon>
        <taxon>Craniata</taxon>
        <taxon>Vertebrata</taxon>
        <taxon>Euteleostomi</taxon>
        <taxon>Archelosauria</taxon>
        <taxon>Archosauria</taxon>
        <taxon>Dinosauria</taxon>
        <taxon>Saurischia</taxon>
        <taxon>Theropoda</taxon>
        <taxon>Coelurosauria</taxon>
        <taxon>Aves</taxon>
        <taxon>Neognathae</taxon>
        <taxon>Neoaves</taxon>
        <taxon>Telluraves</taxon>
        <taxon>Coraciimorphae</taxon>
        <taxon>Piciformes</taxon>
        <taxon>Ramphastidae</taxon>
        <taxon>Ramphastos</taxon>
    </lineage>
</organism>
<proteinExistence type="predicted"/>
<keyword evidence="3" id="KW-1185">Reference proteome</keyword>
<reference evidence="2" key="1">
    <citation type="submission" date="2019-09" db="EMBL/GenBank/DDBJ databases">
        <title>Bird 10,000 Genomes (B10K) Project - Family phase.</title>
        <authorList>
            <person name="Zhang G."/>
        </authorList>
    </citation>
    <scope>NUCLEOTIDE SEQUENCE</scope>
    <source>
        <strain evidence="2">B10K-DU-001-30</strain>
        <tissue evidence="2">Muscle</tissue>
    </source>
</reference>
<dbReference type="PANTHER" id="PTHR46333">
    <property type="entry name" value="CYTOKINESIS PROTEIN 3"/>
    <property type="match status" value="1"/>
</dbReference>
<dbReference type="SMART" id="SM00460">
    <property type="entry name" value="TGc"/>
    <property type="match status" value="1"/>
</dbReference>
<accession>A0A852BTX2</accession>
<dbReference type="Proteomes" id="UP000611227">
    <property type="component" value="Unassembled WGS sequence"/>
</dbReference>
<dbReference type="InterPro" id="IPR006594">
    <property type="entry name" value="LisH"/>
</dbReference>
<dbReference type="PANTHER" id="PTHR46333:SF3">
    <property type="entry name" value="KYPHOSCOLIOSIS PEPTIDASE"/>
    <property type="match status" value="1"/>
</dbReference>
<dbReference type="Pfam" id="PF01841">
    <property type="entry name" value="Transglut_core"/>
    <property type="match status" value="1"/>
</dbReference>
<evidence type="ECO:0000259" key="1">
    <source>
        <dbReference type="SMART" id="SM00460"/>
    </source>
</evidence>
<gene>
    <name evidence="2" type="primary">Ky</name>
    <name evidence="2" type="ORF">RAMSUL_R02670</name>
</gene>
<feature type="domain" description="Transglutaminase-like" evidence="1">
    <location>
        <begin position="83"/>
        <end position="151"/>
    </location>
</feature>
<dbReference type="Gene3D" id="3.10.620.30">
    <property type="match status" value="1"/>
</dbReference>
<dbReference type="EMBL" id="WBNM01008855">
    <property type="protein sequence ID" value="NXP72183.1"/>
    <property type="molecule type" value="Genomic_DNA"/>
</dbReference>
<feature type="non-terminal residue" evidence="2">
    <location>
        <position position="1"/>
    </location>
</feature>
<comment type="caution">
    <text evidence="2">The sequence shown here is derived from an EMBL/GenBank/DDBJ whole genome shotgun (WGS) entry which is preliminary data.</text>
</comment>
<dbReference type="PROSITE" id="PS50896">
    <property type="entry name" value="LISH"/>
    <property type="match status" value="1"/>
</dbReference>
<dbReference type="InterPro" id="IPR056564">
    <property type="entry name" value="Ig-like_KY"/>
</dbReference>